<dbReference type="AlphaFoldDB" id="G0MVD4"/>
<feature type="signal peptide" evidence="1">
    <location>
        <begin position="1"/>
        <end position="18"/>
    </location>
</feature>
<sequence length="160" mass="17656">MNRILILLLVFFAVGCFSDCQDRYCSPGFECREGKCTPMESTILCKNDTECPGSDLCGGFLICSPFTSYFTCDESIECGEESMCISGICRGQSEPAFGDSSDAKSPPECGLNKPCSEEFQCRDWSCSRKRPMEESFAPAMKCEARWQCPTGMSCTKGFCT</sequence>
<proteinExistence type="predicted"/>
<accession>G0MVD4</accession>
<dbReference type="STRING" id="135651.G0MVD4"/>
<evidence type="ECO:0000313" key="2">
    <source>
        <dbReference type="EMBL" id="EGT44798.1"/>
    </source>
</evidence>
<keyword evidence="1" id="KW-0732">Signal</keyword>
<dbReference type="PROSITE" id="PS51257">
    <property type="entry name" value="PROKAR_LIPOPROTEIN"/>
    <property type="match status" value="1"/>
</dbReference>
<keyword evidence="3" id="KW-1185">Reference proteome</keyword>
<organism evidence="3">
    <name type="scientific">Caenorhabditis brenneri</name>
    <name type="common">Nematode worm</name>
    <dbReference type="NCBI Taxonomy" id="135651"/>
    <lineage>
        <taxon>Eukaryota</taxon>
        <taxon>Metazoa</taxon>
        <taxon>Ecdysozoa</taxon>
        <taxon>Nematoda</taxon>
        <taxon>Chromadorea</taxon>
        <taxon>Rhabditida</taxon>
        <taxon>Rhabditina</taxon>
        <taxon>Rhabditomorpha</taxon>
        <taxon>Rhabditoidea</taxon>
        <taxon>Rhabditidae</taxon>
        <taxon>Peloderinae</taxon>
        <taxon>Caenorhabditis</taxon>
    </lineage>
</organism>
<dbReference type="EMBL" id="GL379814">
    <property type="protein sequence ID" value="EGT44798.1"/>
    <property type="molecule type" value="Genomic_DNA"/>
</dbReference>
<reference evidence="3" key="1">
    <citation type="submission" date="2011-07" db="EMBL/GenBank/DDBJ databases">
        <authorList>
            <consortium name="Caenorhabditis brenneri Sequencing and Analysis Consortium"/>
            <person name="Wilson R.K."/>
        </authorList>
    </citation>
    <scope>NUCLEOTIDE SEQUENCE [LARGE SCALE GENOMIC DNA]</scope>
    <source>
        <strain evidence="3">PB2801</strain>
    </source>
</reference>
<gene>
    <name evidence="2" type="ORF">CAEBREN_06810</name>
</gene>
<protein>
    <recommendedName>
        <fullName evidence="4">EB domain-containing protein</fullName>
    </recommendedName>
</protein>
<feature type="chain" id="PRO_5003404169" description="EB domain-containing protein" evidence="1">
    <location>
        <begin position="19"/>
        <end position="160"/>
    </location>
</feature>
<dbReference type="PANTHER" id="PTHR36519:SF9">
    <property type="entry name" value="EB DOMAIN-CONTAINING PROTEIN-RELATED"/>
    <property type="match status" value="1"/>
</dbReference>
<evidence type="ECO:0008006" key="4">
    <source>
        <dbReference type="Google" id="ProtNLM"/>
    </source>
</evidence>
<name>G0MVD4_CAEBE</name>
<evidence type="ECO:0000313" key="3">
    <source>
        <dbReference type="Proteomes" id="UP000008068"/>
    </source>
</evidence>
<evidence type="ECO:0000256" key="1">
    <source>
        <dbReference type="SAM" id="SignalP"/>
    </source>
</evidence>
<dbReference type="InParanoid" id="G0MVD4"/>
<dbReference type="PANTHER" id="PTHR36519">
    <property type="entry name" value="FIP (FUNGUS-INDUCED PROTEIN) RELATED-RELATED"/>
    <property type="match status" value="1"/>
</dbReference>
<dbReference type="HOGENOM" id="CLU_1653671_0_0_1"/>
<dbReference type="Proteomes" id="UP000008068">
    <property type="component" value="Unassembled WGS sequence"/>
</dbReference>